<keyword evidence="2" id="KW-1185">Reference proteome</keyword>
<proteinExistence type="predicted"/>
<gene>
    <name evidence="1" type="ORF">LTWDN19_00590</name>
</gene>
<sequence>MTFEQAKTAADKWYREELEIILKHIQMHRIIKQRKEQQINE</sequence>
<reference evidence="1 2" key="1">
    <citation type="submission" date="2021-05" db="EMBL/GenBank/DDBJ databases">
        <title>Complete Genome Sequence of Latilactobacillus sp. Strain WDN19, a High D-Aspartate-producing Lactic Acid Bacterium Isolated from a Japanese Pickle.</title>
        <authorList>
            <person name="Kajitani K."/>
            <person name="Takahashi S."/>
        </authorList>
    </citation>
    <scope>NUCLEOTIDE SEQUENCE [LARGE SCALE GENOMIC DNA]</scope>
    <source>
        <strain evidence="1 2">WDN19</strain>
    </source>
</reference>
<name>A0ABM7QSE9_LATCU</name>
<evidence type="ECO:0000313" key="1">
    <source>
        <dbReference type="EMBL" id="BCX29492.1"/>
    </source>
</evidence>
<dbReference type="Proteomes" id="UP000825100">
    <property type="component" value="Chromosome"/>
</dbReference>
<accession>A0ABM7QSE9</accession>
<organism evidence="1 2">
    <name type="scientific">Latilactobacillus curvatus</name>
    <name type="common">Lactobacillus curvatus</name>
    <dbReference type="NCBI Taxonomy" id="28038"/>
    <lineage>
        <taxon>Bacteria</taxon>
        <taxon>Bacillati</taxon>
        <taxon>Bacillota</taxon>
        <taxon>Bacilli</taxon>
        <taxon>Lactobacillales</taxon>
        <taxon>Lactobacillaceae</taxon>
        <taxon>Latilactobacillus</taxon>
    </lineage>
</organism>
<evidence type="ECO:0000313" key="2">
    <source>
        <dbReference type="Proteomes" id="UP000825100"/>
    </source>
</evidence>
<dbReference type="RefSeq" id="WP_260332654.1">
    <property type="nucleotide sequence ID" value="NZ_AP024685.1"/>
</dbReference>
<protein>
    <submittedName>
        <fullName evidence="1">Uncharacterized protein</fullName>
    </submittedName>
</protein>
<dbReference type="EMBL" id="AP024685">
    <property type="protein sequence ID" value="BCX29492.1"/>
    <property type="molecule type" value="Genomic_DNA"/>
</dbReference>